<evidence type="ECO:0000313" key="6">
    <source>
        <dbReference type="Proteomes" id="UP001321249"/>
    </source>
</evidence>
<dbReference type="AlphaFoldDB" id="A0AAJ6CQS1"/>
<dbReference type="InterPro" id="IPR011051">
    <property type="entry name" value="RmlC_Cupin_sf"/>
</dbReference>
<dbReference type="PANTHER" id="PTHR35848:SF6">
    <property type="entry name" value="CUPIN TYPE-2 DOMAIN-CONTAINING PROTEIN"/>
    <property type="match status" value="1"/>
</dbReference>
<evidence type="ECO:0000313" key="3">
    <source>
        <dbReference type="EMBL" id="MDG0867222.1"/>
    </source>
</evidence>
<evidence type="ECO:0000259" key="2">
    <source>
        <dbReference type="Pfam" id="PF07883"/>
    </source>
</evidence>
<evidence type="ECO:0000313" key="5">
    <source>
        <dbReference type="Proteomes" id="UP001219901"/>
    </source>
</evidence>
<reference evidence="5 6" key="1">
    <citation type="submission" date="2019-11" db="EMBL/GenBank/DDBJ databases">
        <authorList>
            <person name="Cho J.-C."/>
        </authorList>
    </citation>
    <scope>NUCLEOTIDE SEQUENCE [LARGE SCALE GENOMIC DNA]</scope>
    <source>
        <strain evidence="4 5">JH1073</strain>
        <strain evidence="3 6">JH702</strain>
    </source>
</reference>
<dbReference type="InterPro" id="IPR013096">
    <property type="entry name" value="Cupin_2"/>
</dbReference>
<dbReference type="EMBL" id="WMBE01000002">
    <property type="protein sequence ID" value="MDG0867222.1"/>
    <property type="molecule type" value="Genomic_DNA"/>
</dbReference>
<dbReference type="Proteomes" id="UP001321249">
    <property type="component" value="Unassembled WGS sequence"/>
</dbReference>
<protein>
    <submittedName>
        <fullName evidence="4">Cupin domain-containing protein</fullName>
    </submittedName>
</protein>
<dbReference type="Pfam" id="PF07883">
    <property type="entry name" value="Cupin_2"/>
    <property type="match status" value="2"/>
</dbReference>
<name>A0AAJ6CQS1_9CHLR</name>
<dbReference type="GO" id="GO:0046872">
    <property type="term" value="F:metal ion binding"/>
    <property type="evidence" value="ECO:0007669"/>
    <property type="project" value="UniProtKB-KW"/>
</dbReference>
<reference evidence="5" key="3">
    <citation type="submission" date="2023-06" db="EMBL/GenBank/DDBJ databases">
        <title>Pangenomics reveal diversification of enzyme families and niche specialization in globally abundant SAR202 bacteria.</title>
        <authorList>
            <person name="Saw J.H.W."/>
        </authorList>
    </citation>
    <scope>NUCLEOTIDE SEQUENCE [LARGE SCALE GENOMIC DNA]</scope>
    <source>
        <strain evidence="5">JH1073</strain>
    </source>
</reference>
<feature type="domain" description="Cupin type-2" evidence="2">
    <location>
        <begin position="176"/>
        <end position="242"/>
    </location>
</feature>
<dbReference type="EMBL" id="CP046147">
    <property type="protein sequence ID" value="WFG38631.1"/>
    <property type="molecule type" value="Genomic_DNA"/>
</dbReference>
<sequence>MTVVLEGQEELIIWRSEQVAVDRYEGCPRFAIAGADFGHSSLHVGDLFYNPGFGVPHHYHTGGAEETQIMLEGELECWVDGKRVIVGPGDAVTAPPGIGHAFQNRTDKVGRMITAFPLTPPETIHIDDPELEDATSHPAIIPADSRRGPYGDGVEGVEKVELSGDFSGAKSTYTYFVDIQPGSSMPVEKFDAETAIFVVSGQVVSIVGSKEVLATDDGAVVEPGESYGFANEGSDVARLCVVHPFLNK</sequence>
<dbReference type="Proteomes" id="UP001219901">
    <property type="component" value="Chromosome"/>
</dbReference>
<proteinExistence type="predicted"/>
<organism evidence="4 5">
    <name type="scientific">Candidatus Lucifugimonas marina</name>
    <dbReference type="NCBI Taxonomy" id="3038979"/>
    <lineage>
        <taxon>Bacteria</taxon>
        <taxon>Bacillati</taxon>
        <taxon>Chloroflexota</taxon>
        <taxon>Dehalococcoidia</taxon>
        <taxon>SAR202 cluster</taxon>
        <taxon>Candidatus Lucifugimonadales</taxon>
        <taxon>Candidatus Lucifugimonadaceae</taxon>
        <taxon>Candidatus Lucifugimonas</taxon>
    </lineage>
</organism>
<keyword evidence="1" id="KW-0479">Metal-binding</keyword>
<feature type="domain" description="Cupin type-2" evidence="2">
    <location>
        <begin position="49"/>
        <end position="115"/>
    </location>
</feature>
<evidence type="ECO:0000256" key="1">
    <source>
        <dbReference type="ARBA" id="ARBA00022723"/>
    </source>
</evidence>
<dbReference type="PANTHER" id="PTHR35848">
    <property type="entry name" value="OXALATE-BINDING PROTEIN"/>
    <property type="match status" value="1"/>
</dbReference>
<evidence type="ECO:0000313" key="4">
    <source>
        <dbReference type="EMBL" id="WFG38631.1"/>
    </source>
</evidence>
<dbReference type="InterPro" id="IPR051610">
    <property type="entry name" value="GPI/OXD"/>
</dbReference>
<dbReference type="RefSeq" id="WP_342825344.1">
    <property type="nucleotide sequence ID" value="NZ_CP046146.1"/>
</dbReference>
<dbReference type="SUPFAM" id="SSF51182">
    <property type="entry name" value="RmlC-like cupins"/>
    <property type="match status" value="1"/>
</dbReference>
<accession>A0AAJ6CQS1</accession>
<dbReference type="Gene3D" id="2.60.120.10">
    <property type="entry name" value="Jelly Rolls"/>
    <property type="match status" value="2"/>
</dbReference>
<reference evidence="4" key="2">
    <citation type="journal article" date="2023" name="Nat. Commun.">
        <title>Cultivation of marine bacteria of the SAR202 clade.</title>
        <authorList>
            <person name="Lim Y."/>
            <person name="Seo J.H."/>
            <person name="Giovannoni S.J."/>
            <person name="Kang I."/>
            <person name="Cho J.C."/>
        </authorList>
    </citation>
    <scope>NUCLEOTIDE SEQUENCE</scope>
    <source>
        <strain evidence="4">JH1073</strain>
    </source>
</reference>
<keyword evidence="5" id="KW-1185">Reference proteome</keyword>
<dbReference type="InterPro" id="IPR014710">
    <property type="entry name" value="RmlC-like_jellyroll"/>
</dbReference>
<gene>
    <name evidence="3" type="ORF">GKO46_09085</name>
    <name evidence="4" type="ORF">GKO48_03090</name>
</gene>